<keyword evidence="9" id="KW-1185">Reference proteome</keyword>
<evidence type="ECO:0000259" key="6">
    <source>
        <dbReference type="Pfam" id="PF02465"/>
    </source>
</evidence>
<dbReference type="OrthoDB" id="9776025at2"/>
<keyword evidence="3 5" id="KW-0175">Coiled coil</keyword>
<dbReference type="InterPro" id="IPR003481">
    <property type="entry name" value="FliD_N"/>
</dbReference>
<dbReference type="GO" id="GO:0071973">
    <property type="term" value="P:bacterial-type flagellum-dependent cell motility"/>
    <property type="evidence" value="ECO:0007669"/>
    <property type="project" value="TreeGrafter"/>
</dbReference>
<keyword evidence="8" id="KW-0282">Flagellum</keyword>
<dbReference type="KEGG" id="mana:MAMMFC1_02392"/>
<dbReference type="GO" id="GO:0009421">
    <property type="term" value="C:bacterial-type flagellum filament cap"/>
    <property type="evidence" value="ECO:0007669"/>
    <property type="project" value="InterPro"/>
</dbReference>
<reference evidence="8 9" key="1">
    <citation type="journal article" date="2018" name="Int. J. Syst. Evol. Microbiol.">
        <title>Methylomusa anaerophila gen. nov., sp. nov., an anaerobic methanol-utilizing bacterium isolated from a microbial fuel cell.</title>
        <authorList>
            <person name="Amano N."/>
            <person name="Yamamuro A."/>
            <person name="Miyahara M."/>
            <person name="Kouzuma A."/>
            <person name="Abe T."/>
            <person name="Watanabe K."/>
        </authorList>
    </citation>
    <scope>NUCLEOTIDE SEQUENCE [LARGE SCALE GENOMIC DNA]</scope>
    <source>
        <strain evidence="8 9">MMFC1</strain>
    </source>
</reference>
<evidence type="ECO:0000259" key="7">
    <source>
        <dbReference type="Pfam" id="PF07195"/>
    </source>
</evidence>
<feature type="domain" description="Flagellar hook-associated protein 2 N-terminal" evidence="6">
    <location>
        <begin position="10"/>
        <end position="104"/>
    </location>
</feature>
<dbReference type="InterPro" id="IPR040026">
    <property type="entry name" value="FliD"/>
</dbReference>
<gene>
    <name evidence="8" type="primary">fliD</name>
    <name evidence="8" type="ORF">MAMMFC1_02392</name>
</gene>
<dbReference type="GO" id="GO:0005576">
    <property type="term" value="C:extracellular region"/>
    <property type="evidence" value="ECO:0007669"/>
    <property type="project" value="UniProtKB-SubCell"/>
</dbReference>
<dbReference type="EMBL" id="AP018449">
    <property type="protein sequence ID" value="BBB91708.1"/>
    <property type="molecule type" value="Genomic_DNA"/>
</dbReference>
<dbReference type="InterPro" id="IPR010809">
    <property type="entry name" value="FliD_C"/>
</dbReference>
<dbReference type="GO" id="GO:0009424">
    <property type="term" value="C:bacterial-type flagellum hook"/>
    <property type="evidence" value="ECO:0007669"/>
    <property type="project" value="UniProtKB-UniRule"/>
</dbReference>
<evidence type="ECO:0000256" key="3">
    <source>
        <dbReference type="ARBA" id="ARBA00023054"/>
    </source>
</evidence>
<dbReference type="GO" id="GO:0007155">
    <property type="term" value="P:cell adhesion"/>
    <property type="evidence" value="ECO:0007669"/>
    <property type="project" value="InterPro"/>
</dbReference>
<evidence type="ECO:0000313" key="9">
    <source>
        <dbReference type="Proteomes" id="UP000276437"/>
    </source>
</evidence>
<evidence type="ECO:0000256" key="1">
    <source>
        <dbReference type="ARBA" id="ARBA00009764"/>
    </source>
</evidence>
<keyword evidence="8" id="KW-0969">Cilium</keyword>
<dbReference type="Pfam" id="PF02465">
    <property type="entry name" value="FliD_N"/>
    <property type="match status" value="1"/>
</dbReference>
<comment type="similarity">
    <text evidence="1 5">Belongs to the FliD family.</text>
</comment>
<dbReference type="PANTHER" id="PTHR30288:SF0">
    <property type="entry name" value="FLAGELLAR HOOK-ASSOCIATED PROTEIN 2"/>
    <property type="match status" value="1"/>
</dbReference>
<dbReference type="Pfam" id="PF07195">
    <property type="entry name" value="FliD_C"/>
    <property type="match status" value="1"/>
</dbReference>
<keyword evidence="8" id="KW-0966">Cell projection</keyword>
<keyword evidence="5" id="KW-0964">Secreted</keyword>
<organism evidence="8 9">
    <name type="scientific">Methylomusa anaerophila</name>
    <dbReference type="NCBI Taxonomy" id="1930071"/>
    <lineage>
        <taxon>Bacteria</taxon>
        <taxon>Bacillati</taxon>
        <taxon>Bacillota</taxon>
        <taxon>Negativicutes</taxon>
        <taxon>Selenomonadales</taxon>
        <taxon>Sporomusaceae</taxon>
        <taxon>Methylomusa</taxon>
    </lineage>
</organism>
<protein>
    <recommendedName>
        <fullName evidence="5">Flagellar hook-associated protein 2</fullName>
        <shortName evidence="5">HAP2</shortName>
    </recommendedName>
    <alternativeName>
        <fullName evidence="5">Flagellar cap protein</fullName>
    </alternativeName>
</protein>
<dbReference type="PANTHER" id="PTHR30288">
    <property type="entry name" value="FLAGELLAR CAP/ASSEMBLY PROTEIN FLID"/>
    <property type="match status" value="1"/>
</dbReference>
<name>A0A348AKW0_9FIRM</name>
<sequence>MVTRISGLGSGYDIDSMVSALMQAQRIPLDKLNQNKTLLEWKKDDYSTTYNSINDLYTKLFDYTQSATVLPLQATSSNESVATMTAAGSAATVSHTLVVTQLAAGANVTSADSLGSQSDKTSLSAQFAGNPSLPGADFNIVINGKTIAVKTGESINTMIVNINAAGAGVKASYDSNLDRVFINSTATGAAATIDFTGTDANGQAFLKDVLKFVDGSGSLKTVTAGQDAAFTLDGVDLTAATNNFAIANVSYTLKSAGTTSVSVSTDVDTIVKNVKSFVDSYNSLLSSMNTEVNEKRNRDYLPLTDTQKGDMKDSEITAWEAKAKSGMLYHDSILNTTIDKMRTDIYTPVSGITGTYNSLSSLGITTGGYYENGKLYLDEDKLRTALADDPQAVSKLFVTSGTTSSTKGVVNRLRDDLKAAMDNIGSSDYTAKSIQESLAKQIKDYNSRISDLTNRLTDIETRYYRQFDAMDQLVQQMNQQSSWLSQFTSG</sequence>
<dbReference type="RefSeq" id="WP_126308696.1">
    <property type="nucleotide sequence ID" value="NZ_AP018449.1"/>
</dbReference>
<comment type="function">
    <text evidence="5">Required for morphogenesis and for the elongation of the flagellar filament by facilitating polymerization of the flagellin monomers at the tip of growing filament. Forms a capping structure, which prevents flagellin subunits (transported through the central channel of the flagellum) from leaking out without polymerization at the distal end.</text>
</comment>
<evidence type="ECO:0000256" key="5">
    <source>
        <dbReference type="RuleBase" id="RU362066"/>
    </source>
</evidence>
<proteinExistence type="inferred from homology"/>
<feature type="coiled-coil region" evidence="5">
    <location>
        <begin position="435"/>
        <end position="462"/>
    </location>
</feature>
<dbReference type="Proteomes" id="UP000276437">
    <property type="component" value="Chromosome"/>
</dbReference>
<keyword evidence="4 5" id="KW-0975">Bacterial flagellum</keyword>
<feature type="domain" description="Flagellar hook-associated protein 2 C-terminal" evidence="7">
    <location>
        <begin position="225"/>
        <end position="479"/>
    </location>
</feature>
<dbReference type="AlphaFoldDB" id="A0A348AKW0"/>
<evidence type="ECO:0000256" key="2">
    <source>
        <dbReference type="ARBA" id="ARBA00011255"/>
    </source>
</evidence>
<accession>A0A348AKW0</accession>
<evidence type="ECO:0000256" key="4">
    <source>
        <dbReference type="ARBA" id="ARBA00023143"/>
    </source>
</evidence>
<evidence type="ECO:0000313" key="8">
    <source>
        <dbReference type="EMBL" id="BBB91708.1"/>
    </source>
</evidence>
<comment type="subunit">
    <text evidence="2 5">Homopentamer.</text>
</comment>
<comment type="subcellular location">
    <subcellularLocation>
        <location evidence="5">Secreted</location>
    </subcellularLocation>
    <subcellularLocation>
        <location evidence="5">Bacterial flagellum</location>
    </subcellularLocation>
</comment>